<feature type="non-terminal residue" evidence="2">
    <location>
        <position position="164"/>
    </location>
</feature>
<evidence type="ECO:0000313" key="2">
    <source>
        <dbReference type="EMBL" id="CAD7004505.1"/>
    </source>
</evidence>
<dbReference type="Proteomes" id="UP000606786">
    <property type="component" value="Unassembled WGS sequence"/>
</dbReference>
<feature type="compositionally biased region" description="Low complexity" evidence="1">
    <location>
        <begin position="77"/>
        <end position="93"/>
    </location>
</feature>
<reference evidence="2" key="1">
    <citation type="submission" date="2020-11" db="EMBL/GenBank/DDBJ databases">
        <authorList>
            <person name="Whitehead M."/>
        </authorList>
    </citation>
    <scope>NUCLEOTIDE SEQUENCE</scope>
    <source>
        <strain evidence="2">EGII</strain>
    </source>
</reference>
<accession>A0A811V2C0</accession>
<evidence type="ECO:0000313" key="3">
    <source>
        <dbReference type="Proteomes" id="UP000606786"/>
    </source>
</evidence>
<keyword evidence="3" id="KW-1185">Reference proteome</keyword>
<dbReference type="OrthoDB" id="2107370at2759"/>
<protein>
    <submittedName>
        <fullName evidence="2">(Mediterranean fruit fly) hypothetical protein</fullName>
    </submittedName>
</protein>
<organism evidence="2 3">
    <name type="scientific">Ceratitis capitata</name>
    <name type="common">Mediterranean fruit fly</name>
    <name type="synonym">Tephritis capitata</name>
    <dbReference type="NCBI Taxonomy" id="7213"/>
    <lineage>
        <taxon>Eukaryota</taxon>
        <taxon>Metazoa</taxon>
        <taxon>Ecdysozoa</taxon>
        <taxon>Arthropoda</taxon>
        <taxon>Hexapoda</taxon>
        <taxon>Insecta</taxon>
        <taxon>Pterygota</taxon>
        <taxon>Neoptera</taxon>
        <taxon>Endopterygota</taxon>
        <taxon>Diptera</taxon>
        <taxon>Brachycera</taxon>
        <taxon>Muscomorpha</taxon>
        <taxon>Tephritoidea</taxon>
        <taxon>Tephritidae</taxon>
        <taxon>Ceratitis</taxon>
        <taxon>Ceratitis</taxon>
    </lineage>
</organism>
<dbReference type="EMBL" id="CAJHJT010000034">
    <property type="protein sequence ID" value="CAD7004505.1"/>
    <property type="molecule type" value="Genomic_DNA"/>
</dbReference>
<proteinExistence type="predicted"/>
<sequence length="164" mass="18454">MSTSTQPPPQLLLHRYFVRCHRRVKNDWSKRLSLRGMRRGAARWPVMPEPPKHKHKFFNRSSSLKHATSASKVTLELQTPSQTQSPHQQLSQQNSVATPKKSNWEVIEHFNTSSTKGGKAVVSSSLIAAGITRCNIDESIDSTNSSSTCPSPWCTNVMKHLLHK</sequence>
<evidence type="ECO:0000256" key="1">
    <source>
        <dbReference type="SAM" id="MobiDB-lite"/>
    </source>
</evidence>
<feature type="region of interest" description="Disordered" evidence="1">
    <location>
        <begin position="44"/>
        <end position="99"/>
    </location>
</feature>
<gene>
    <name evidence="2" type="ORF">CCAP1982_LOCUS12904</name>
</gene>
<comment type="caution">
    <text evidence="2">The sequence shown here is derived from an EMBL/GenBank/DDBJ whole genome shotgun (WGS) entry which is preliminary data.</text>
</comment>
<feature type="compositionally biased region" description="Polar residues" evidence="1">
    <location>
        <begin position="59"/>
        <end position="72"/>
    </location>
</feature>
<name>A0A811V2C0_CERCA</name>
<dbReference type="AlphaFoldDB" id="A0A811V2C0"/>